<feature type="region of interest" description="Disordered" evidence="1">
    <location>
        <begin position="481"/>
        <end position="526"/>
    </location>
</feature>
<feature type="domain" description="Aminotransferase-like plant mobile" evidence="2">
    <location>
        <begin position="59"/>
        <end position="390"/>
    </location>
</feature>
<feature type="compositionally biased region" description="Polar residues" evidence="1">
    <location>
        <begin position="481"/>
        <end position="495"/>
    </location>
</feature>
<dbReference type="PANTHER" id="PTHR46033:SF8">
    <property type="entry name" value="PROTEIN MAINTENANCE OF MERISTEMS-LIKE"/>
    <property type="match status" value="1"/>
</dbReference>
<feature type="compositionally biased region" description="Pro residues" evidence="1">
    <location>
        <begin position="496"/>
        <end position="525"/>
    </location>
</feature>
<evidence type="ECO:0000313" key="3">
    <source>
        <dbReference type="EMBL" id="KAG8491677.1"/>
    </source>
</evidence>
<keyword evidence="4" id="KW-1185">Reference proteome</keyword>
<feature type="region of interest" description="Disordered" evidence="1">
    <location>
        <begin position="541"/>
        <end position="583"/>
    </location>
</feature>
<dbReference type="GO" id="GO:0010073">
    <property type="term" value="P:meristem maintenance"/>
    <property type="evidence" value="ECO:0007669"/>
    <property type="project" value="InterPro"/>
</dbReference>
<protein>
    <recommendedName>
        <fullName evidence="2">Aminotransferase-like plant mobile domain-containing protein</fullName>
    </recommendedName>
</protein>
<feature type="region of interest" description="Disordered" evidence="1">
    <location>
        <begin position="419"/>
        <end position="460"/>
    </location>
</feature>
<dbReference type="OrthoDB" id="1936739at2759"/>
<evidence type="ECO:0000259" key="2">
    <source>
        <dbReference type="Pfam" id="PF10536"/>
    </source>
</evidence>
<dbReference type="Proteomes" id="UP000701853">
    <property type="component" value="Chromosome 6"/>
</dbReference>
<evidence type="ECO:0000313" key="4">
    <source>
        <dbReference type="Proteomes" id="UP000701853"/>
    </source>
</evidence>
<organism evidence="3 4">
    <name type="scientific">Gossypium anomalum</name>
    <dbReference type="NCBI Taxonomy" id="47600"/>
    <lineage>
        <taxon>Eukaryota</taxon>
        <taxon>Viridiplantae</taxon>
        <taxon>Streptophyta</taxon>
        <taxon>Embryophyta</taxon>
        <taxon>Tracheophyta</taxon>
        <taxon>Spermatophyta</taxon>
        <taxon>Magnoliopsida</taxon>
        <taxon>eudicotyledons</taxon>
        <taxon>Gunneridae</taxon>
        <taxon>Pentapetalae</taxon>
        <taxon>rosids</taxon>
        <taxon>malvids</taxon>
        <taxon>Malvales</taxon>
        <taxon>Malvaceae</taxon>
        <taxon>Malvoideae</taxon>
        <taxon>Gossypium</taxon>
    </lineage>
</organism>
<comment type="caution">
    <text evidence="3">The sequence shown here is derived from an EMBL/GenBank/DDBJ whole genome shotgun (WGS) entry which is preliminary data.</text>
</comment>
<feature type="compositionally biased region" description="Basic and acidic residues" evidence="1">
    <location>
        <begin position="551"/>
        <end position="568"/>
    </location>
</feature>
<feature type="compositionally biased region" description="Basic and acidic residues" evidence="1">
    <location>
        <begin position="1"/>
        <end position="13"/>
    </location>
</feature>
<accession>A0A8J6CY19</accession>
<dbReference type="InterPro" id="IPR019557">
    <property type="entry name" value="AminoTfrase-like_pln_mobile"/>
</dbReference>
<dbReference type="Pfam" id="PF10536">
    <property type="entry name" value="PMD"/>
    <property type="match status" value="1"/>
</dbReference>
<proteinExistence type="predicted"/>
<dbReference type="PANTHER" id="PTHR46033">
    <property type="entry name" value="PROTEIN MAIN-LIKE 2"/>
    <property type="match status" value="1"/>
</dbReference>
<name>A0A8J6CY19_9ROSI</name>
<gene>
    <name evidence="3" type="ORF">CXB51_014934</name>
</gene>
<sequence length="583" mass="66473">MRKKGEKGERKREEEEEKKKKKKKKKKKGNESYRVLRGCVNSIGFQPDERLIPFLELAGFGSAALIRTFDLRYDLIFALVERWRPETHTFHLPCGECTITLEDVAVQLGLPIDGNAVTGVSSISRPATLCYELLGRSSSEGKFASLRLSWLKANFEYLPSTANEREVMQAVRAYIMHLIGGVLMTESNGSTVHLMYLPLLSNLHNTRSYSWGSAMLAMLYREFCQTTNPSTIDIGGCLILLQSWALYRMPFLASISHQSYIFPLVNRWSKNLGIGRSYTVPIYRLMIENHSGEGFIWMPYSVLEIMAVIPSSARVHSNLWCISAPVINFQIVEWYHGDRVLRQFGCIQYIPSPPVRLGDIHGMTRRGRHGLDWGDEHDEYVTIWNNRFERYLQWYCEIGKPFLFGGRSVVVPPHTTRIGQHLLDPHHAPEPEPQQEPEPELHSGGSSYHPDLGGDNYFSGSSGHGYHSEFDIFSPLPPQYSNHPGSYLSQYSTPSDPHPPMYSTPPEPYPPPYSTPPGPYPPPYSTPLGLSSSMTFETYDFSSMFHTPPHTNEENVDRRSRPQRERRAPQKYTPRTTPSNHQF</sequence>
<feature type="compositionally biased region" description="Basic residues" evidence="1">
    <location>
        <begin position="19"/>
        <end position="28"/>
    </location>
</feature>
<evidence type="ECO:0000256" key="1">
    <source>
        <dbReference type="SAM" id="MobiDB-lite"/>
    </source>
</evidence>
<feature type="compositionally biased region" description="Polar residues" evidence="1">
    <location>
        <begin position="573"/>
        <end position="583"/>
    </location>
</feature>
<dbReference type="EMBL" id="JAHUZN010000006">
    <property type="protein sequence ID" value="KAG8491677.1"/>
    <property type="molecule type" value="Genomic_DNA"/>
</dbReference>
<reference evidence="3 4" key="1">
    <citation type="journal article" date="2021" name="bioRxiv">
        <title>The Gossypium anomalum genome as a resource for cotton improvement and evolutionary analysis of hybrid incompatibility.</title>
        <authorList>
            <person name="Grover C.E."/>
            <person name="Yuan D."/>
            <person name="Arick M.A."/>
            <person name="Miller E.R."/>
            <person name="Hu G."/>
            <person name="Peterson D.G."/>
            <person name="Wendel J.F."/>
            <person name="Udall J.A."/>
        </authorList>
    </citation>
    <scope>NUCLEOTIDE SEQUENCE [LARGE SCALE GENOMIC DNA]</scope>
    <source>
        <strain evidence="3">JFW-Udall</strain>
        <tissue evidence="3">Leaf</tissue>
    </source>
</reference>
<dbReference type="AlphaFoldDB" id="A0A8J6CY19"/>
<dbReference type="InterPro" id="IPR044824">
    <property type="entry name" value="MAIN-like"/>
</dbReference>
<feature type="region of interest" description="Disordered" evidence="1">
    <location>
        <begin position="1"/>
        <end position="29"/>
    </location>
</feature>